<dbReference type="InterPro" id="IPR033031">
    <property type="entry name" value="Scc2/Nipped-B"/>
</dbReference>
<feature type="domain" description="Sister chromatid cohesion C-terminal" evidence="3">
    <location>
        <begin position="972"/>
        <end position="1108"/>
    </location>
</feature>
<comment type="subcellular location">
    <subcellularLocation>
        <location evidence="1">Nucleus</location>
    </subcellularLocation>
</comment>
<evidence type="ECO:0000256" key="1">
    <source>
        <dbReference type="RuleBase" id="RU364107"/>
    </source>
</evidence>
<dbReference type="Pfam" id="PF20168">
    <property type="entry name" value="PDS5"/>
    <property type="match status" value="1"/>
</dbReference>
<dbReference type="SUPFAM" id="SSF48371">
    <property type="entry name" value="ARM repeat"/>
    <property type="match status" value="1"/>
</dbReference>
<dbReference type="OrthoDB" id="418242at2759"/>
<keyword evidence="1" id="KW-0131">Cell cycle</keyword>
<keyword evidence="1" id="KW-0539">Nucleus</keyword>
<comment type="similarity">
    <text evidence="1">Belongs to the SCC2/Nipped-B family.</text>
</comment>
<evidence type="ECO:0000313" key="5">
    <source>
        <dbReference type="Proteomes" id="UP000193922"/>
    </source>
</evidence>
<dbReference type="GO" id="GO:0071169">
    <property type="term" value="P:establishment of protein localization to chromatin"/>
    <property type="evidence" value="ECO:0007669"/>
    <property type="project" value="TreeGrafter"/>
</dbReference>
<evidence type="ECO:0000256" key="2">
    <source>
        <dbReference type="SAM" id="MobiDB-lite"/>
    </source>
</evidence>
<dbReference type="PANTHER" id="PTHR21704">
    <property type="entry name" value="NIPPED-B-LIKE PROTEIN DELANGIN SCC2-RELATED"/>
    <property type="match status" value="1"/>
</dbReference>
<keyword evidence="5" id="KW-1185">Reference proteome</keyword>
<sequence length="1291" mass="141932">MLLGPTDETPASTKTCIRRWPVSSVAPVKVGQQTQHRGYLSDELAARLSDNFCTELELAISISSLGLEAASLTINIIASGKAAKGAYTEDSLHSAAAFFKECLLNCAIPLFDLPPSNSLVVLVSEKGKPLKNHLHAFFGLILATHDPQDVISLVFASITAMFTTSELAGTSFDKNLLESIRRSAQMLLRHIFEKHIEQRSWILEEILGSLIRLPAQKRSQGSYRIASGKSVQFISILLLKLLQGTAQPPDDLTAGFEGGTLPTKDTDFAIRYLIGRCIRRDNKPALNEADYRNLLESFIDDCVTLLGHPQWPASELVIRIYSMHLIDVLDEEKSDFAMKSLALDGLGPDCSSHRATEGWGLWRLSLRVRQLEAINTFASTTTLLLEYLQSKALSDETTGAIPLYIGGWATTLIAAIIKSRQRKRSSSGDAGGEGMEESPTVSDMTDSDSDGDSVGDGDGGMHRKVVEECLKEYTKITHRSTKAMPSHVSAIFASLPLYRSFDMIVSRMAMSLGSSLVTVRSKALRALNHVASHRPSDNSSLVREAAIDLIGKHVAQNPELTSQYYEFISVRALDKGTSVRKRVMRILRDIYLASDDQTRLVDIGVRVLQRTNDEERTIREFAMKTLQELWFSYNDADAITDDQASLGSSANIFNSLAPGGVMEATRTRELSDLMGTLFEHVTKDVSKAEADAAMFVARCVIDALFEQLLRSEETESASVFSTSACLRFLSALSGIAPEAVGARAEMLSANALHIFQNSSDLIALLSSSPQSILVEAVPCLCMIVEKLTRDYSRIIKLFRSCVLQLYRERRLIESGAAAMQSPKNAMRFMILAGLLCRHFDFDKHRTELETQFKELALLARGMMIPEFMSSPAAVLCSTGLPATVQLAAIQMLGQLYIKRPQLGLQVMRNFLEFLRDDAQRYVQKAKEGKGKGKKKKKVDARALVGNTDDMGEAGVGASLMQTYLERIIRRYVISLVLEQGLAHPLMCVPALIALSTDSDAHIRNKSLKLHQDLAGKHASFIHSRDLEGVRKAFEYQSQVRDGPQYVSGYNDAVEPMDAPGANDFLTMLVNIGDVDGSHLVRFVAENISALDFKYLDEVLLVAYQISSVIAGTGLTVFQLFETEGSEGVNCDSTQWRAATETSVSITILFMLREFLKAHYGVTEARCSGFNPNDTSSSMRDKSVAWHAPTSSQQSSAGCGRIDWSACACATVGLDSPEAYREQRKLFRKMMASSLAVIDELAPMDKNNNSISNGDRSRNDSVPSDVANESFTSDVSLSADVLEQLANEDILD</sequence>
<organism evidence="4 5">
    <name type="scientific">Linderina pennispora</name>
    <dbReference type="NCBI Taxonomy" id="61395"/>
    <lineage>
        <taxon>Eukaryota</taxon>
        <taxon>Fungi</taxon>
        <taxon>Fungi incertae sedis</taxon>
        <taxon>Zoopagomycota</taxon>
        <taxon>Kickxellomycotina</taxon>
        <taxon>Kickxellomycetes</taxon>
        <taxon>Kickxellales</taxon>
        <taxon>Kickxellaceae</taxon>
        <taxon>Linderina</taxon>
    </lineage>
</organism>
<dbReference type="GO" id="GO:0140588">
    <property type="term" value="P:chromatin looping"/>
    <property type="evidence" value="ECO:0007669"/>
    <property type="project" value="InterPro"/>
</dbReference>
<dbReference type="GeneID" id="63807197"/>
<dbReference type="STRING" id="61395.A0A1Y1W2M7"/>
<dbReference type="GO" id="GO:0010468">
    <property type="term" value="P:regulation of gene expression"/>
    <property type="evidence" value="ECO:0007669"/>
    <property type="project" value="InterPro"/>
</dbReference>
<dbReference type="Pfam" id="PF12830">
    <property type="entry name" value="Nipped-B_C"/>
    <property type="match status" value="1"/>
</dbReference>
<dbReference type="InterPro" id="IPR024986">
    <property type="entry name" value="Nipped-B_C"/>
</dbReference>
<evidence type="ECO:0000259" key="3">
    <source>
        <dbReference type="Pfam" id="PF12830"/>
    </source>
</evidence>
<dbReference type="GO" id="GO:0061775">
    <property type="term" value="F:cohesin loader activity"/>
    <property type="evidence" value="ECO:0007669"/>
    <property type="project" value="InterPro"/>
</dbReference>
<dbReference type="GO" id="GO:0034087">
    <property type="term" value="P:establishment of mitotic sister chromatid cohesion"/>
    <property type="evidence" value="ECO:0007669"/>
    <property type="project" value="TreeGrafter"/>
</dbReference>
<gene>
    <name evidence="4" type="ORF">DL89DRAFT_294691</name>
</gene>
<dbReference type="GO" id="GO:1990414">
    <property type="term" value="P:replication-born double-strand break repair via sister chromatid exchange"/>
    <property type="evidence" value="ECO:0007669"/>
    <property type="project" value="TreeGrafter"/>
</dbReference>
<feature type="region of interest" description="Disordered" evidence="2">
    <location>
        <begin position="1245"/>
        <end position="1267"/>
    </location>
</feature>
<dbReference type="EMBL" id="MCFD01000012">
    <property type="protein sequence ID" value="ORX67535.1"/>
    <property type="molecule type" value="Genomic_DNA"/>
</dbReference>
<dbReference type="GO" id="GO:0003682">
    <property type="term" value="F:chromatin binding"/>
    <property type="evidence" value="ECO:0007669"/>
    <property type="project" value="TreeGrafter"/>
</dbReference>
<dbReference type="CDD" id="cd23958">
    <property type="entry name" value="SCC2"/>
    <property type="match status" value="1"/>
</dbReference>
<dbReference type="PANTHER" id="PTHR21704:SF18">
    <property type="entry name" value="NIPPED-B-LIKE PROTEIN"/>
    <property type="match status" value="1"/>
</dbReference>
<comment type="caution">
    <text evidence="4">The sequence shown here is derived from an EMBL/GenBank/DDBJ whole genome shotgun (WGS) entry which is preliminary data.</text>
</comment>
<dbReference type="Gene3D" id="1.25.10.10">
    <property type="entry name" value="Leucine-rich Repeat Variant"/>
    <property type="match status" value="1"/>
</dbReference>
<dbReference type="RefSeq" id="XP_040741422.1">
    <property type="nucleotide sequence ID" value="XM_040890549.1"/>
</dbReference>
<name>A0A1Y1W2M7_9FUNG</name>
<dbReference type="GO" id="GO:0090694">
    <property type="term" value="C:Scc2-Scc4 cohesin loading complex"/>
    <property type="evidence" value="ECO:0007669"/>
    <property type="project" value="TreeGrafter"/>
</dbReference>
<reference evidence="4 5" key="1">
    <citation type="submission" date="2016-07" db="EMBL/GenBank/DDBJ databases">
        <title>Pervasive Adenine N6-methylation of Active Genes in Fungi.</title>
        <authorList>
            <consortium name="DOE Joint Genome Institute"/>
            <person name="Mondo S.J."/>
            <person name="Dannebaum R.O."/>
            <person name="Kuo R.C."/>
            <person name="Labutti K."/>
            <person name="Haridas S."/>
            <person name="Kuo A."/>
            <person name="Salamov A."/>
            <person name="Ahrendt S.R."/>
            <person name="Lipzen A."/>
            <person name="Sullivan W."/>
            <person name="Andreopoulos W.B."/>
            <person name="Clum A."/>
            <person name="Lindquist E."/>
            <person name="Daum C."/>
            <person name="Ramamoorthy G.K."/>
            <person name="Gryganskyi A."/>
            <person name="Culley D."/>
            <person name="Magnuson J.K."/>
            <person name="James T.Y."/>
            <person name="O'Malley M.A."/>
            <person name="Stajich J.E."/>
            <person name="Spatafora J.W."/>
            <person name="Visel A."/>
            <person name="Grigoriev I.V."/>
        </authorList>
    </citation>
    <scope>NUCLEOTIDE SEQUENCE [LARGE SCALE GENOMIC DNA]</scope>
    <source>
        <strain evidence="4 5">ATCC 12442</strain>
    </source>
</reference>
<feature type="compositionally biased region" description="Acidic residues" evidence="2">
    <location>
        <begin position="445"/>
        <end position="455"/>
    </location>
</feature>
<feature type="region of interest" description="Disordered" evidence="2">
    <location>
        <begin position="424"/>
        <end position="461"/>
    </location>
</feature>
<protein>
    <recommendedName>
        <fullName evidence="1">Sister chromatid cohesion protein</fullName>
    </recommendedName>
</protein>
<evidence type="ECO:0000313" key="4">
    <source>
        <dbReference type="EMBL" id="ORX67535.1"/>
    </source>
</evidence>
<accession>A0A1Y1W2M7</accession>
<proteinExistence type="inferred from homology"/>
<dbReference type="InterPro" id="IPR016024">
    <property type="entry name" value="ARM-type_fold"/>
</dbReference>
<dbReference type="InterPro" id="IPR011989">
    <property type="entry name" value="ARM-like"/>
</dbReference>
<keyword evidence="1" id="KW-0677">Repeat</keyword>
<dbReference type="Proteomes" id="UP000193922">
    <property type="component" value="Unassembled WGS sequence"/>
</dbReference>